<evidence type="ECO:0000256" key="5">
    <source>
        <dbReference type="RuleBase" id="RU365084"/>
    </source>
</evidence>
<keyword evidence="4 5" id="KW-0472">Membrane</keyword>
<keyword evidence="5" id="KW-0256">Endoplasmic reticulum</keyword>
<accession>A0ABP0N8I0</accession>
<evidence type="ECO:0000313" key="6">
    <source>
        <dbReference type="EMBL" id="CAK9059179.1"/>
    </source>
</evidence>
<evidence type="ECO:0000256" key="3">
    <source>
        <dbReference type="ARBA" id="ARBA00022989"/>
    </source>
</evidence>
<evidence type="ECO:0000256" key="2">
    <source>
        <dbReference type="ARBA" id="ARBA00022692"/>
    </source>
</evidence>
<evidence type="ECO:0000256" key="4">
    <source>
        <dbReference type="ARBA" id="ARBA00023136"/>
    </source>
</evidence>
<reference evidence="6 7" key="1">
    <citation type="submission" date="2024-02" db="EMBL/GenBank/DDBJ databases">
        <authorList>
            <person name="Chen Y."/>
            <person name="Shah S."/>
            <person name="Dougan E. K."/>
            <person name="Thang M."/>
            <person name="Chan C."/>
        </authorList>
    </citation>
    <scope>NUCLEOTIDE SEQUENCE [LARGE SCALE GENOMIC DNA]</scope>
</reference>
<comment type="subunit">
    <text evidence="5">Component of the dolichol-phosphate mannose (DPM) synthase complex.</text>
</comment>
<proteinExistence type="inferred from homology"/>
<evidence type="ECO:0000256" key="1">
    <source>
        <dbReference type="ARBA" id="ARBA00004141"/>
    </source>
</evidence>
<feature type="transmembrane region" description="Helical" evidence="5">
    <location>
        <begin position="68"/>
        <end position="93"/>
    </location>
</feature>
<evidence type="ECO:0000313" key="7">
    <source>
        <dbReference type="Proteomes" id="UP001642484"/>
    </source>
</evidence>
<sequence length="142" mass="15591">MAQHEPGASGEVEQRSVVEGLGLRTWGAPSQKWSIKRIKNTVQDLGNGCTFGKMSAWNNWLGSLSSQVFAAFLLVATGLGFFYYTAWIFLLPFWSPEDAPGLRATLFPYDRLWALRIPGLLLVTTATGLLGFVGLVLADVIR</sequence>
<gene>
    <name evidence="6" type="ORF">CCMP2556_LOCUS29159</name>
</gene>
<dbReference type="InterPro" id="IPR009914">
    <property type="entry name" value="DPM2"/>
</dbReference>
<organism evidence="6 7">
    <name type="scientific">Durusdinium trenchii</name>
    <dbReference type="NCBI Taxonomy" id="1381693"/>
    <lineage>
        <taxon>Eukaryota</taxon>
        <taxon>Sar</taxon>
        <taxon>Alveolata</taxon>
        <taxon>Dinophyceae</taxon>
        <taxon>Suessiales</taxon>
        <taxon>Symbiodiniaceae</taxon>
        <taxon>Durusdinium</taxon>
    </lineage>
</organism>
<dbReference type="Proteomes" id="UP001642484">
    <property type="component" value="Unassembled WGS sequence"/>
</dbReference>
<dbReference type="Pfam" id="PF07297">
    <property type="entry name" value="DPM2"/>
    <property type="match status" value="1"/>
</dbReference>
<feature type="transmembrane region" description="Helical" evidence="5">
    <location>
        <begin position="113"/>
        <end position="138"/>
    </location>
</feature>
<comment type="similarity">
    <text evidence="5">Belongs to the DPM2 family.</text>
</comment>
<protein>
    <recommendedName>
        <fullName evidence="5">Dolichol phosphate-mannose biosynthesis regulatory protein</fullName>
    </recommendedName>
</protein>
<keyword evidence="2 5" id="KW-0812">Transmembrane</keyword>
<name>A0ABP0N8I0_9DINO</name>
<comment type="subcellular location">
    <subcellularLocation>
        <location evidence="5">Endoplasmic reticulum membrane</location>
        <topology evidence="5">Multi-pass membrane protein</topology>
    </subcellularLocation>
    <subcellularLocation>
        <location evidence="1">Membrane</location>
        <topology evidence="1">Multi-pass membrane protein</topology>
    </subcellularLocation>
</comment>
<dbReference type="EMBL" id="CAXAMN010021396">
    <property type="protein sequence ID" value="CAK9059179.1"/>
    <property type="molecule type" value="Genomic_DNA"/>
</dbReference>
<comment type="caution">
    <text evidence="6">The sequence shown here is derived from an EMBL/GenBank/DDBJ whole genome shotgun (WGS) entry which is preliminary data.</text>
</comment>
<keyword evidence="7" id="KW-1185">Reference proteome</keyword>
<comment type="function">
    <text evidence="5">Regulatory subunit of the dolichol-phosphate mannose (DPM) synthase complex; essential for the ER localization.</text>
</comment>
<keyword evidence="3 5" id="KW-1133">Transmembrane helix</keyword>
<comment type="pathway">
    <text evidence="5">Protein modification; protein glycosylation.</text>
</comment>